<evidence type="ECO:0000256" key="1">
    <source>
        <dbReference type="ARBA" id="ARBA00001933"/>
    </source>
</evidence>
<evidence type="ECO:0000313" key="12">
    <source>
        <dbReference type="Proteomes" id="UP001190700"/>
    </source>
</evidence>
<evidence type="ECO:0000256" key="5">
    <source>
        <dbReference type="ARBA" id="ARBA00034115"/>
    </source>
</evidence>
<dbReference type="PANTHER" id="PTHR11482">
    <property type="entry name" value="ARGININE/DIAMINOPIMELATE/ORNITHINE DECARBOXYLASE"/>
    <property type="match status" value="1"/>
</dbReference>
<dbReference type="InterPro" id="IPR002433">
    <property type="entry name" value="Orn_de-COase"/>
</dbReference>
<comment type="catalytic activity">
    <reaction evidence="8">
        <text>L-ornithine + H(+) = putrescine + CO2</text>
        <dbReference type="Rhea" id="RHEA:22964"/>
        <dbReference type="ChEBI" id="CHEBI:15378"/>
        <dbReference type="ChEBI" id="CHEBI:16526"/>
        <dbReference type="ChEBI" id="CHEBI:46911"/>
        <dbReference type="ChEBI" id="CHEBI:326268"/>
        <dbReference type="EC" id="4.1.1.17"/>
    </reaction>
</comment>
<evidence type="ECO:0000256" key="9">
    <source>
        <dbReference type="PIRSR" id="PIRSR600183-50"/>
    </source>
</evidence>
<dbReference type="CDD" id="cd00622">
    <property type="entry name" value="PLPDE_III_ODC"/>
    <property type="match status" value="1"/>
</dbReference>
<feature type="active site" description="Proton donor" evidence="9">
    <location>
        <position position="380"/>
    </location>
</feature>
<proteinExistence type="inferred from homology"/>
<reference evidence="11 12" key="1">
    <citation type="journal article" date="2015" name="Genome Biol. Evol.">
        <title>Comparative Genomics of a Bacterivorous Green Alga Reveals Evolutionary Causalities and Consequences of Phago-Mixotrophic Mode of Nutrition.</title>
        <authorList>
            <person name="Burns J.A."/>
            <person name="Paasch A."/>
            <person name="Narechania A."/>
            <person name="Kim E."/>
        </authorList>
    </citation>
    <scope>NUCLEOTIDE SEQUENCE [LARGE SCALE GENOMIC DNA]</scope>
    <source>
        <strain evidence="11 12">PLY_AMNH</strain>
    </source>
</reference>
<dbReference type="Proteomes" id="UP001190700">
    <property type="component" value="Unassembled WGS sequence"/>
</dbReference>
<comment type="pathway">
    <text evidence="5">Amine and polyamine biosynthesis; putrescine biosynthesis via L-ornithine pathway; putrescine from L-ornithine: step 1/1.</text>
</comment>
<dbReference type="PANTHER" id="PTHR11482:SF6">
    <property type="entry name" value="ORNITHINE DECARBOXYLASE 1-RELATED"/>
    <property type="match status" value="1"/>
</dbReference>
<dbReference type="Pfam" id="PF02784">
    <property type="entry name" value="Orn_Arg_deC_N"/>
    <property type="match status" value="1"/>
</dbReference>
<feature type="domain" description="Orn/DAP/Arg decarboxylase 2 N-terminal" evidence="10">
    <location>
        <begin position="72"/>
        <end position="307"/>
    </location>
</feature>
<evidence type="ECO:0000256" key="6">
    <source>
        <dbReference type="ARBA" id="ARBA00034138"/>
    </source>
</evidence>
<dbReference type="GO" id="GO:0005737">
    <property type="term" value="C:cytoplasm"/>
    <property type="evidence" value="ECO:0007669"/>
    <property type="project" value="TreeGrafter"/>
</dbReference>
<evidence type="ECO:0000256" key="3">
    <source>
        <dbReference type="ARBA" id="ARBA00022898"/>
    </source>
</evidence>
<feature type="modified residue" description="N6-(pyridoxal phosphate)lysine" evidence="9">
    <location>
        <position position="95"/>
    </location>
</feature>
<keyword evidence="12" id="KW-1185">Reference proteome</keyword>
<sequence length="444" mass="47968">MFQPFATSAHISKSSPVAANANSLCTKHLTSSLGRSQDDTPYIRTGAASPLELIRMAIQDPAESAFFVVDVDEVVNKLREWQAHLPRVTPYYAVKCNPDVAVLQTLAQLGCNFDCASKEEISNVLALGVSPSRIIYANPCKQPSHLRYSRNVDVNLTTFDCEDELHKIYKFNPKAELLLRISVDDSSAVCNLSCKYGALPSSAEELLTVAKRLGLNVRGVSFHVGSGCKEPSAFVEAVKSASQVFTEARQFGLRMDILDVGGGFPGMDTSELKFKTIAQRLNGALDSYFPHGCGVRLIAEPGRFLVSSSHTLAVNVIGRKASNTTSAPSTMYFVNDGVYGSFNCLLYDHAEVEAKALKMGDGTATSVPDLQASSVWGPTCDGLDCIVPQTKLPQLQVGDWLYFENMGAYTSAAGSRFNGMELPGKLYMASTSAYESDEESLASA</sequence>
<name>A0AAE0FAD3_9CHLO</name>
<comment type="caution">
    <text evidence="11">The sequence shown here is derived from an EMBL/GenBank/DDBJ whole genome shotgun (WGS) entry which is preliminary data.</text>
</comment>
<dbReference type="GO" id="GO:0004586">
    <property type="term" value="F:ornithine decarboxylase activity"/>
    <property type="evidence" value="ECO:0007669"/>
    <property type="project" value="UniProtKB-EC"/>
</dbReference>
<dbReference type="AlphaFoldDB" id="A0AAE0FAD3"/>
<dbReference type="PROSITE" id="PS00879">
    <property type="entry name" value="ODR_DC_2_2"/>
    <property type="match status" value="1"/>
</dbReference>
<gene>
    <name evidence="11" type="ORF">CYMTET_34818</name>
</gene>
<dbReference type="PRINTS" id="PR01179">
    <property type="entry name" value="ODADCRBXLASE"/>
</dbReference>
<dbReference type="InterPro" id="IPR029066">
    <property type="entry name" value="PLP-binding_barrel"/>
</dbReference>
<dbReference type="Gene3D" id="2.40.37.10">
    <property type="entry name" value="Lyase, Ornithine Decarboxylase, Chain A, domain 1"/>
    <property type="match status" value="1"/>
</dbReference>
<evidence type="ECO:0000259" key="10">
    <source>
        <dbReference type="Pfam" id="PF02784"/>
    </source>
</evidence>
<keyword evidence="4" id="KW-0456">Lyase</keyword>
<dbReference type="InterPro" id="IPR022657">
    <property type="entry name" value="De-COase2_CS"/>
</dbReference>
<organism evidence="11 12">
    <name type="scientific">Cymbomonas tetramitiformis</name>
    <dbReference type="NCBI Taxonomy" id="36881"/>
    <lineage>
        <taxon>Eukaryota</taxon>
        <taxon>Viridiplantae</taxon>
        <taxon>Chlorophyta</taxon>
        <taxon>Pyramimonadophyceae</taxon>
        <taxon>Pyramimonadales</taxon>
        <taxon>Pyramimonadaceae</taxon>
        <taxon>Cymbomonas</taxon>
    </lineage>
</organism>
<dbReference type="Gene3D" id="3.20.20.10">
    <property type="entry name" value="Alanine racemase"/>
    <property type="match status" value="1"/>
</dbReference>
<keyword evidence="3 9" id="KW-0663">Pyridoxal phosphate</keyword>
<evidence type="ECO:0000256" key="8">
    <source>
        <dbReference type="ARBA" id="ARBA00049127"/>
    </source>
</evidence>
<dbReference type="SUPFAM" id="SSF50621">
    <property type="entry name" value="Alanine racemase C-terminal domain-like"/>
    <property type="match status" value="1"/>
</dbReference>
<dbReference type="PROSITE" id="PS00878">
    <property type="entry name" value="ODR_DC_2_1"/>
    <property type="match status" value="1"/>
</dbReference>
<protein>
    <recommendedName>
        <fullName evidence="6">ornithine decarboxylase</fullName>
        <ecNumber evidence="6">4.1.1.17</ecNumber>
    </recommendedName>
</protein>
<comment type="similarity">
    <text evidence="2">Belongs to the Orn/Lys/Arg decarboxylase class-II family.</text>
</comment>
<comment type="subunit">
    <text evidence="7">Homodimer. Only the dimer is catalytically active, as the active sites are constructed of residues from both monomers.</text>
</comment>
<dbReference type="InterPro" id="IPR009006">
    <property type="entry name" value="Ala_racemase/Decarboxylase_C"/>
</dbReference>
<evidence type="ECO:0000256" key="2">
    <source>
        <dbReference type="ARBA" id="ARBA00008872"/>
    </source>
</evidence>
<evidence type="ECO:0000313" key="11">
    <source>
        <dbReference type="EMBL" id="KAK3256018.1"/>
    </source>
</evidence>
<dbReference type="FunFam" id="3.20.20.10:FF:000005">
    <property type="entry name" value="Ornithine decarboxylase"/>
    <property type="match status" value="1"/>
</dbReference>
<evidence type="ECO:0000256" key="4">
    <source>
        <dbReference type="ARBA" id="ARBA00023239"/>
    </source>
</evidence>
<dbReference type="InterPro" id="IPR022653">
    <property type="entry name" value="De-COase2_pyr-phos_BS"/>
</dbReference>
<dbReference type="GO" id="GO:0033387">
    <property type="term" value="P:putrescine biosynthetic process from arginine, via ornithine"/>
    <property type="evidence" value="ECO:0007669"/>
    <property type="project" value="TreeGrafter"/>
</dbReference>
<dbReference type="InterPro" id="IPR022644">
    <property type="entry name" value="De-COase2_N"/>
</dbReference>
<accession>A0AAE0FAD3</accession>
<dbReference type="InterPro" id="IPR000183">
    <property type="entry name" value="Orn/DAP/Arg_de-COase"/>
</dbReference>
<evidence type="ECO:0000256" key="7">
    <source>
        <dbReference type="ARBA" id="ARBA00046672"/>
    </source>
</evidence>
<dbReference type="EC" id="4.1.1.17" evidence="6"/>
<dbReference type="PRINTS" id="PR01182">
    <property type="entry name" value="ORNDCRBXLASE"/>
</dbReference>
<dbReference type="SUPFAM" id="SSF51419">
    <property type="entry name" value="PLP-binding barrel"/>
    <property type="match status" value="1"/>
</dbReference>
<dbReference type="EMBL" id="LGRX02022031">
    <property type="protein sequence ID" value="KAK3256018.1"/>
    <property type="molecule type" value="Genomic_DNA"/>
</dbReference>
<comment type="cofactor">
    <cofactor evidence="1 9">
        <name>pyridoxal 5'-phosphate</name>
        <dbReference type="ChEBI" id="CHEBI:597326"/>
    </cofactor>
</comment>